<dbReference type="InterPro" id="IPR021765">
    <property type="entry name" value="UstYa-like"/>
</dbReference>
<sequence>IDVAFTPNPYDDFEQSPFSGPPSAAVDAAWHHILMRTTIRVTPEELHESNQTSIKPLVYLATDHCLDILRSAAMCHGDTTLTTFGWANKTKPMLNTRPIKHQCVDWHRLMASINARVVGSEEMSRMVNPNL</sequence>
<dbReference type="Pfam" id="PF11807">
    <property type="entry name" value="UstYa"/>
    <property type="match status" value="2"/>
</dbReference>
<comment type="similarity">
    <text evidence="1">Belongs to the ustYa family.</text>
</comment>
<name>A0A6A7A6V9_9PLEO</name>
<dbReference type="PANTHER" id="PTHR33365:SF7">
    <property type="entry name" value="TAT PATHWAY SIGNAL SEQUENCE"/>
    <property type="match status" value="1"/>
</dbReference>
<dbReference type="OrthoDB" id="3687641at2759"/>
<proteinExistence type="inferred from homology"/>
<dbReference type="GO" id="GO:0043386">
    <property type="term" value="P:mycotoxin biosynthetic process"/>
    <property type="evidence" value="ECO:0007669"/>
    <property type="project" value="InterPro"/>
</dbReference>
<protein>
    <submittedName>
        <fullName evidence="2">Uncharacterized protein</fullName>
    </submittedName>
</protein>
<dbReference type="Proteomes" id="UP000799424">
    <property type="component" value="Unassembled WGS sequence"/>
</dbReference>
<reference evidence="2" key="1">
    <citation type="journal article" date="2020" name="Stud. Mycol.">
        <title>101 Dothideomycetes genomes: a test case for predicting lifestyles and emergence of pathogens.</title>
        <authorList>
            <person name="Haridas S."/>
            <person name="Albert R."/>
            <person name="Binder M."/>
            <person name="Bloem J."/>
            <person name="Labutti K."/>
            <person name="Salamov A."/>
            <person name="Andreopoulos B."/>
            <person name="Baker S."/>
            <person name="Barry K."/>
            <person name="Bills G."/>
            <person name="Bluhm B."/>
            <person name="Cannon C."/>
            <person name="Castanera R."/>
            <person name="Culley D."/>
            <person name="Daum C."/>
            <person name="Ezra D."/>
            <person name="Gonzalez J."/>
            <person name="Henrissat B."/>
            <person name="Kuo A."/>
            <person name="Liang C."/>
            <person name="Lipzen A."/>
            <person name="Lutzoni F."/>
            <person name="Magnuson J."/>
            <person name="Mondo S."/>
            <person name="Nolan M."/>
            <person name="Ohm R."/>
            <person name="Pangilinan J."/>
            <person name="Park H.-J."/>
            <person name="Ramirez L."/>
            <person name="Alfaro M."/>
            <person name="Sun H."/>
            <person name="Tritt A."/>
            <person name="Yoshinaga Y."/>
            <person name="Zwiers L.-H."/>
            <person name="Turgeon B."/>
            <person name="Goodwin S."/>
            <person name="Spatafora J."/>
            <person name="Crous P."/>
            <person name="Grigoriev I."/>
        </authorList>
    </citation>
    <scope>NUCLEOTIDE SEQUENCE</scope>
    <source>
        <strain evidence="2">CBS 113818</strain>
    </source>
</reference>
<evidence type="ECO:0000313" key="2">
    <source>
        <dbReference type="EMBL" id="KAF2828335.1"/>
    </source>
</evidence>
<organism evidence="2 3">
    <name type="scientific">Ophiobolus disseminans</name>
    <dbReference type="NCBI Taxonomy" id="1469910"/>
    <lineage>
        <taxon>Eukaryota</taxon>
        <taxon>Fungi</taxon>
        <taxon>Dikarya</taxon>
        <taxon>Ascomycota</taxon>
        <taxon>Pezizomycotina</taxon>
        <taxon>Dothideomycetes</taxon>
        <taxon>Pleosporomycetidae</taxon>
        <taxon>Pleosporales</taxon>
        <taxon>Pleosporineae</taxon>
        <taxon>Phaeosphaeriaceae</taxon>
        <taxon>Ophiobolus</taxon>
    </lineage>
</organism>
<dbReference type="AlphaFoldDB" id="A0A6A7A6V9"/>
<keyword evidence="3" id="KW-1185">Reference proteome</keyword>
<dbReference type="PANTHER" id="PTHR33365">
    <property type="entry name" value="YALI0B05434P"/>
    <property type="match status" value="1"/>
</dbReference>
<evidence type="ECO:0000313" key="3">
    <source>
        <dbReference type="Proteomes" id="UP000799424"/>
    </source>
</evidence>
<accession>A0A6A7A6V9</accession>
<feature type="non-terminal residue" evidence="2">
    <location>
        <position position="1"/>
    </location>
</feature>
<gene>
    <name evidence="2" type="ORF">CC86DRAFT_287597</name>
</gene>
<evidence type="ECO:0000256" key="1">
    <source>
        <dbReference type="ARBA" id="ARBA00035112"/>
    </source>
</evidence>
<dbReference type="EMBL" id="MU006222">
    <property type="protein sequence ID" value="KAF2828335.1"/>
    <property type="molecule type" value="Genomic_DNA"/>
</dbReference>